<dbReference type="EMBL" id="CP036261">
    <property type="protein sequence ID" value="QDS87814.1"/>
    <property type="molecule type" value="Genomic_DNA"/>
</dbReference>
<keyword evidence="1" id="KW-0808">Transferase</keyword>
<evidence type="ECO:0000313" key="2">
    <source>
        <dbReference type="Proteomes" id="UP000319557"/>
    </source>
</evidence>
<dbReference type="PANTHER" id="PTHR43464">
    <property type="entry name" value="METHYLTRANSFERASE"/>
    <property type="match status" value="1"/>
</dbReference>
<dbReference type="RefSeq" id="WP_145344430.1">
    <property type="nucleotide sequence ID" value="NZ_CP036261.1"/>
</dbReference>
<dbReference type="AlphaFoldDB" id="A0A517LYV9"/>
<dbReference type="CDD" id="cd02440">
    <property type="entry name" value="AdoMet_MTases"/>
    <property type="match status" value="1"/>
</dbReference>
<accession>A0A517LYV9</accession>
<name>A0A517LYV9_9BACT</name>
<keyword evidence="1" id="KW-0489">Methyltransferase</keyword>
<dbReference type="Proteomes" id="UP000319557">
    <property type="component" value="Chromosome"/>
</dbReference>
<dbReference type="InterPro" id="IPR029063">
    <property type="entry name" value="SAM-dependent_MTases_sf"/>
</dbReference>
<dbReference type="Gene3D" id="2.20.130.10">
    <property type="entry name" value="CAC2371-like domains"/>
    <property type="match status" value="1"/>
</dbReference>
<proteinExistence type="predicted"/>
<gene>
    <name evidence="1" type="ORF">EC9_19970</name>
</gene>
<evidence type="ECO:0000313" key="1">
    <source>
        <dbReference type="EMBL" id="QDS87814.1"/>
    </source>
</evidence>
<dbReference type="SUPFAM" id="SSF53335">
    <property type="entry name" value="S-adenosyl-L-methionine-dependent methyltransferases"/>
    <property type="match status" value="1"/>
</dbReference>
<dbReference type="Gene3D" id="3.40.50.150">
    <property type="entry name" value="Vaccinia Virus protein VP39"/>
    <property type="match status" value="1"/>
</dbReference>
<dbReference type="KEGG" id="ruv:EC9_19970"/>
<sequence length="248" mass="27709">MPTNPQTDRLYEDDVAYIHDVGYSGLCASWEPGLLEIFRAAGIDRGTIVDLGCGGGRWTQRLAAAGFAPVGVDISAAMIDLATKRLPSAEFHVASVWDYEFPRCRAVTALSEVLCYRTTSWDDPDLFDLFRRLFDALEPGGLFIFDVTEIGLNQNGQRTFSEGEDWACLVRYENDDAKQRLHRHITSFRKVDTAYRRATETHTAQLFDADQLAAQLNQVGFEVRKTRKFGTADLLPHRCGLIASKPAA</sequence>
<dbReference type="OrthoDB" id="9791837at2"/>
<keyword evidence="2" id="KW-1185">Reference proteome</keyword>
<organism evidence="1 2">
    <name type="scientific">Rosistilla ulvae</name>
    <dbReference type="NCBI Taxonomy" id="1930277"/>
    <lineage>
        <taxon>Bacteria</taxon>
        <taxon>Pseudomonadati</taxon>
        <taxon>Planctomycetota</taxon>
        <taxon>Planctomycetia</taxon>
        <taxon>Pirellulales</taxon>
        <taxon>Pirellulaceae</taxon>
        <taxon>Rosistilla</taxon>
    </lineage>
</organism>
<dbReference type="PANTHER" id="PTHR43464:SF83">
    <property type="entry name" value="MALONYL-[ACYL-CARRIER PROTEIN] O-METHYLTRANSFERASE"/>
    <property type="match status" value="1"/>
</dbReference>
<dbReference type="GO" id="GO:0032259">
    <property type="term" value="P:methylation"/>
    <property type="evidence" value="ECO:0007669"/>
    <property type="project" value="UniProtKB-KW"/>
</dbReference>
<dbReference type="GO" id="GO:0008168">
    <property type="term" value="F:methyltransferase activity"/>
    <property type="evidence" value="ECO:0007669"/>
    <property type="project" value="UniProtKB-KW"/>
</dbReference>
<dbReference type="Pfam" id="PF13489">
    <property type="entry name" value="Methyltransf_23"/>
    <property type="match status" value="1"/>
</dbReference>
<reference evidence="1 2" key="1">
    <citation type="submission" date="2019-02" db="EMBL/GenBank/DDBJ databases">
        <title>Deep-cultivation of Planctomycetes and their phenomic and genomic characterization uncovers novel biology.</title>
        <authorList>
            <person name="Wiegand S."/>
            <person name="Jogler M."/>
            <person name="Boedeker C."/>
            <person name="Pinto D."/>
            <person name="Vollmers J."/>
            <person name="Rivas-Marin E."/>
            <person name="Kohn T."/>
            <person name="Peeters S.H."/>
            <person name="Heuer A."/>
            <person name="Rast P."/>
            <person name="Oberbeckmann S."/>
            <person name="Bunk B."/>
            <person name="Jeske O."/>
            <person name="Meyerdierks A."/>
            <person name="Storesund J.E."/>
            <person name="Kallscheuer N."/>
            <person name="Luecker S."/>
            <person name="Lage O.M."/>
            <person name="Pohl T."/>
            <person name="Merkel B.J."/>
            <person name="Hornburger P."/>
            <person name="Mueller R.-W."/>
            <person name="Bruemmer F."/>
            <person name="Labrenz M."/>
            <person name="Spormann A.M."/>
            <person name="Op den Camp H."/>
            <person name="Overmann J."/>
            <person name="Amann R."/>
            <person name="Jetten M.S.M."/>
            <person name="Mascher T."/>
            <person name="Medema M.H."/>
            <person name="Devos D.P."/>
            <person name="Kaster A.-K."/>
            <person name="Ovreas L."/>
            <person name="Rohde M."/>
            <person name="Galperin M.Y."/>
            <person name="Jogler C."/>
        </authorList>
    </citation>
    <scope>NUCLEOTIDE SEQUENCE [LARGE SCALE GENOMIC DNA]</scope>
    <source>
        <strain evidence="1 2">EC9</strain>
    </source>
</reference>
<protein>
    <submittedName>
        <fullName evidence="1">Trans-aconitate 2-methyltransferase</fullName>
    </submittedName>
</protein>